<proteinExistence type="predicted"/>
<feature type="domain" description="Cytidyltransferase-like" evidence="3">
    <location>
        <begin position="6"/>
        <end position="65"/>
    </location>
</feature>
<gene>
    <name evidence="4" type="ORF">F8S09_04260</name>
</gene>
<dbReference type="Proteomes" id="UP000484842">
    <property type="component" value="Unassembled WGS sequence"/>
</dbReference>
<dbReference type="RefSeq" id="WP_152869185.1">
    <property type="nucleotide sequence ID" value="NZ_WBSL01000001.1"/>
</dbReference>
<dbReference type="Pfam" id="PF01467">
    <property type="entry name" value="CTP_transf_like"/>
    <property type="match status" value="1"/>
</dbReference>
<evidence type="ECO:0000256" key="1">
    <source>
        <dbReference type="ARBA" id="ARBA00022679"/>
    </source>
</evidence>
<dbReference type="InterPro" id="IPR004821">
    <property type="entry name" value="Cyt_trans-like"/>
</dbReference>
<evidence type="ECO:0000313" key="5">
    <source>
        <dbReference type="Proteomes" id="UP000484842"/>
    </source>
</evidence>
<dbReference type="NCBIfam" id="NF003789">
    <property type="entry name" value="PRK05379.2-1"/>
    <property type="match status" value="1"/>
</dbReference>
<reference evidence="4 5" key="1">
    <citation type="submission" date="2019-10" db="EMBL/GenBank/DDBJ databases">
        <title>Deinococcus sp. isolated from soil.</title>
        <authorList>
            <person name="Li Y."/>
            <person name="Wang J."/>
        </authorList>
    </citation>
    <scope>NUCLEOTIDE SEQUENCE [LARGE SCALE GENOMIC DNA]</scope>
    <source>
        <strain evidence="4 5">SDU3-2</strain>
    </source>
</reference>
<dbReference type="EMBL" id="WBSL01000001">
    <property type="protein sequence ID" value="MPY65911.1"/>
    <property type="molecule type" value="Genomic_DNA"/>
</dbReference>
<organism evidence="4 5">
    <name type="scientific">Deinococcus terrestris</name>
    <dbReference type="NCBI Taxonomy" id="2651870"/>
    <lineage>
        <taxon>Bacteria</taxon>
        <taxon>Thermotogati</taxon>
        <taxon>Deinococcota</taxon>
        <taxon>Deinococci</taxon>
        <taxon>Deinococcales</taxon>
        <taxon>Deinococcaceae</taxon>
        <taxon>Deinococcus</taxon>
    </lineage>
</organism>
<dbReference type="AlphaFoldDB" id="A0A7X1NU70"/>
<dbReference type="InterPro" id="IPR014729">
    <property type="entry name" value="Rossmann-like_a/b/a_fold"/>
</dbReference>
<dbReference type="SUPFAM" id="SSF52374">
    <property type="entry name" value="Nucleotidylyl transferase"/>
    <property type="match status" value="1"/>
</dbReference>
<keyword evidence="1 4" id="KW-0808">Transferase</keyword>
<dbReference type="Gene3D" id="3.40.50.620">
    <property type="entry name" value="HUPs"/>
    <property type="match status" value="1"/>
</dbReference>
<name>A0A7X1NU70_9DEIO</name>
<protein>
    <submittedName>
        <fullName evidence="4">Adenylyltransferase/cytidyltransferase family protein</fullName>
    </submittedName>
</protein>
<evidence type="ECO:0000259" key="3">
    <source>
        <dbReference type="Pfam" id="PF01467"/>
    </source>
</evidence>
<dbReference type="NCBIfam" id="TIGR00125">
    <property type="entry name" value="cyt_tran_rel"/>
    <property type="match status" value="1"/>
</dbReference>
<evidence type="ECO:0000256" key="2">
    <source>
        <dbReference type="ARBA" id="ARBA00022695"/>
    </source>
</evidence>
<sequence length="303" mass="33028">MTAGAVYVGRFQPPHAAHLASIRHALAHADHLLVLLGSANLARSVKNPFSAAERARMLRGALREVGADLRRVTFRPLPDRFDADLWAADVRREAAAVFGEGTPVSLVGFEKDASTAYLRWFPGWGRLPVPEVPGLNATDLRAAYFTGRPLPDGVPEAVRVFLAQFAEKPAYNRLCMEWEAVEAARAALPPGAHLHEKRWLHVEEGKVWLHTRRDPIGLGLWELPGRVLPLGEIAAGGHEFAHPARALVAPTTAHVYREAVPAAFPARPVPLALALRAPRRFHEDHHAIFMRLLAGAAASSSPG</sequence>
<comment type="caution">
    <text evidence="4">The sequence shown here is derived from an EMBL/GenBank/DDBJ whole genome shotgun (WGS) entry which is preliminary data.</text>
</comment>
<keyword evidence="5" id="KW-1185">Reference proteome</keyword>
<evidence type="ECO:0000313" key="4">
    <source>
        <dbReference type="EMBL" id="MPY65911.1"/>
    </source>
</evidence>
<dbReference type="PANTHER" id="PTHR21342">
    <property type="entry name" value="PHOSPHOPANTETHEINE ADENYLYLTRANSFERASE"/>
    <property type="match status" value="1"/>
</dbReference>
<accession>A0A7X1NU70</accession>
<dbReference type="PANTHER" id="PTHR21342:SF0">
    <property type="entry name" value="BIFUNCTIONAL NMN ADENYLYLTRANSFERASE_NUDIX HYDROLASE"/>
    <property type="match status" value="1"/>
</dbReference>
<dbReference type="GO" id="GO:0016779">
    <property type="term" value="F:nucleotidyltransferase activity"/>
    <property type="evidence" value="ECO:0007669"/>
    <property type="project" value="UniProtKB-KW"/>
</dbReference>
<keyword evidence="2 4" id="KW-0548">Nucleotidyltransferase</keyword>